<organism evidence="2 3">
    <name type="scientific">Mycena metata</name>
    <dbReference type="NCBI Taxonomy" id="1033252"/>
    <lineage>
        <taxon>Eukaryota</taxon>
        <taxon>Fungi</taxon>
        <taxon>Dikarya</taxon>
        <taxon>Basidiomycota</taxon>
        <taxon>Agaricomycotina</taxon>
        <taxon>Agaricomycetes</taxon>
        <taxon>Agaricomycetidae</taxon>
        <taxon>Agaricales</taxon>
        <taxon>Marasmiineae</taxon>
        <taxon>Mycenaceae</taxon>
        <taxon>Mycena</taxon>
    </lineage>
</organism>
<dbReference type="AlphaFoldDB" id="A0AAD7H4H9"/>
<accession>A0AAD7H4H9</accession>
<evidence type="ECO:0000313" key="3">
    <source>
        <dbReference type="Proteomes" id="UP001215598"/>
    </source>
</evidence>
<name>A0AAD7H4H9_9AGAR</name>
<evidence type="ECO:0000313" key="2">
    <source>
        <dbReference type="EMBL" id="KAJ7711349.1"/>
    </source>
</evidence>
<proteinExistence type="predicted"/>
<feature type="compositionally biased region" description="Basic residues" evidence="1">
    <location>
        <begin position="80"/>
        <end position="97"/>
    </location>
</feature>
<keyword evidence="3" id="KW-1185">Reference proteome</keyword>
<gene>
    <name evidence="2" type="ORF">B0H16DRAFT_1745228</name>
</gene>
<dbReference type="Proteomes" id="UP001215598">
    <property type="component" value="Unassembled WGS sequence"/>
</dbReference>
<protein>
    <submittedName>
        <fullName evidence="2">Uncharacterized protein</fullName>
    </submittedName>
</protein>
<comment type="caution">
    <text evidence="2">The sequence shown here is derived from an EMBL/GenBank/DDBJ whole genome shotgun (WGS) entry which is preliminary data.</text>
</comment>
<sequence length="103" mass="11173">MLALTHGYKVRVLRPYLPLLSLTLHLDAAHPPCPSPRSPPSRSPAIASAAVHVHIAAPRAHGDSTQSPSPLSTLTLPCPRVHRRATPTPHQRAHRRVACMQLV</sequence>
<dbReference type="EMBL" id="JARKIB010000398">
    <property type="protein sequence ID" value="KAJ7711349.1"/>
    <property type="molecule type" value="Genomic_DNA"/>
</dbReference>
<feature type="compositionally biased region" description="Low complexity" evidence="1">
    <location>
        <begin position="57"/>
        <end position="77"/>
    </location>
</feature>
<reference evidence="2" key="1">
    <citation type="submission" date="2023-03" db="EMBL/GenBank/DDBJ databases">
        <title>Massive genome expansion in bonnet fungi (Mycena s.s.) driven by repeated elements and novel gene families across ecological guilds.</title>
        <authorList>
            <consortium name="Lawrence Berkeley National Laboratory"/>
            <person name="Harder C.B."/>
            <person name="Miyauchi S."/>
            <person name="Viragh M."/>
            <person name="Kuo A."/>
            <person name="Thoen E."/>
            <person name="Andreopoulos B."/>
            <person name="Lu D."/>
            <person name="Skrede I."/>
            <person name="Drula E."/>
            <person name="Henrissat B."/>
            <person name="Morin E."/>
            <person name="Kohler A."/>
            <person name="Barry K."/>
            <person name="LaButti K."/>
            <person name="Morin E."/>
            <person name="Salamov A."/>
            <person name="Lipzen A."/>
            <person name="Mereny Z."/>
            <person name="Hegedus B."/>
            <person name="Baldrian P."/>
            <person name="Stursova M."/>
            <person name="Weitz H."/>
            <person name="Taylor A."/>
            <person name="Grigoriev I.V."/>
            <person name="Nagy L.G."/>
            <person name="Martin F."/>
            <person name="Kauserud H."/>
        </authorList>
    </citation>
    <scope>NUCLEOTIDE SEQUENCE</scope>
    <source>
        <strain evidence="2">CBHHK182m</strain>
    </source>
</reference>
<feature type="region of interest" description="Disordered" evidence="1">
    <location>
        <begin position="57"/>
        <end position="103"/>
    </location>
</feature>
<evidence type="ECO:0000256" key="1">
    <source>
        <dbReference type="SAM" id="MobiDB-lite"/>
    </source>
</evidence>